<evidence type="ECO:0000256" key="1">
    <source>
        <dbReference type="SAM" id="Coils"/>
    </source>
</evidence>
<dbReference type="EMBL" id="BKCJ010311212">
    <property type="protein sequence ID" value="GEZ69536.1"/>
    <property type="molecule type" value="Genomic_DNA"/>
</dbReference>
<name>A0A699IKN5_TANCI</name>
<comment type="caution">
    <text evidence="2">The sequence shown here is derived from an EMBL/GenBank/DDBJ whole genome shotgun (WGS) entry which is preliminary data.</text>
</comment>
<protein>
    <recommendedName>
        <fullName evidence="3">Synaptobrevin, longin-like domain protein</fullName>
    </recommendedName>
</protein>
<proteinExistence type="predicted"/>
<reference evidence="2" key="1">
    <citation type="journal article" date="2019" name="Sci. Rep.">
        <title>Draft genome of Tanacetum cinerariifolium, the natural source of mosquito coil.</title>
        <authorList>
            <person name="Yamashiro T."/>
            <person name="Shiraishi A."/>
            <person name="Satake H."/>
            <person name="Nakayama K."/>
        </authorList>
    </citation>
    <scope>NUCLEOTIDE SEQUENCE</scope>
</reference>
<feature type="coiled-coil region" evidence="1">
    <location>
        <begin position="121"/>
        <end position="148"/>
    </location>
</feature>
<evidence type="ECO:0008006" key="3">
    <source>
        <dbReference type="Google" id="ProtNLM"/>
    </source>
</evidence>
<keyword evidence="1" id="KW-0175">Coiled coil</keyword>
<sequence>MSTYTFAKTQNLIAFLEKPSESDGFKQIVDFPNANPISSNMAFANICLSNNQKFNFLKYILDNLKKSLEAGVPFYMFPRKYKPRKKEMKEIEVSPTEIHIEDRVPTTFNDPLPSGEDRMQLKELMDLCTNLSNKVLDLENEVKEIKSSHKAKIVELESRMEIELFLT</sequence>
<accession>A0A699IKN5</accession>
<organism evidence="2">
    <name type="scientific">Tanacetum cinerariifolium</name>
    <name type="common">Dalmatian daisy</name>
    <name type="synonym">Chrysanthemum cinerariifolium</name>
    <dbReference type="NCBI Taxonomy" id="118510"/>
    <lineage>
        <taxon>Eukaryota</taxon>
        <taxon>Viridiplantae</taxon>
        <taxon>Streptophyta</taxon>
        <taxon>Embryophyta</taxon>
        <taxon>Tracheophyta</taxon>
        <taxon>Spermatophyta</taxon>
        <taxon>Magnoliopsida</taxon>
        <taxon>eudicotyledons</taxon>
        <taxon>Gunneridae</taxon>
        <taxon>Pentapetalae</taxon>
        <taxon>asterids</taxon>
        <taxon>campanulids</taxon>
        <taxon>Asterales</taxon>
        <taxon>Asteraceae</taxon>
        <taxon>Asteroideae</taxon>
        <taxon>Anthemideae</taxon>
        <taxon>Anthemidinae</taxon>
        <taxon>Tanacetum</taxon>
    </lineage>
</organism>
<dbReference type="AlphaFoldDB" id="A0A699IKN5"/>
<evidence type="ECO:0000313" key="2">
    <source>
        <dbReference type="EMBL" id="GEZ69536.1"/>
    </source>
</evidence>
<gene>
    <name evidence="2" type="ORF">Tci_541509</name>
</gene>